<evidence type="ECO:0000313" key="11">
    <source>
        <dbReference type="Proteomes" id="UP000501690"/>
    </source>
</evidence>
<dbReference type="AlphaFoldDB" id="A0A4D6N8T7"/>
<keyword evidence="6" id="KW-0804">Transcription</keyword>
<keyword evidence="5" id="KW-0805">Transcription regulation</keyword>
<evidence type="ECO:0000313" key="10">
    <source>
        <dbReference type="EMBL" id="QCE09322.1"/>
    </source>
</evidence>
<dbReference type="EMBL" id="CP039354">
    <property type="protein sequence ID" value="QCE09322.1"/>
    <property type="molecule type" value="Genomic_DNA"/>
</dbReference>
<organism evidence="10 11">
    <name type="scientific">Vigna unguiculata</name>
    <name type="common">Cowpea</name>
    <dbReference type="NCBI Taxonomy" id="3917"/>
    <lineage>
        <taxon>Eukaryota</taxon>
        <taxon>Viridiplantae</taxon>
        <taxon>Streptophyta</taxon>
        <taxon>Embryophyta</taxon>
        <taxon>Tracheophyta</taxon>
        <taxon>Spermatophyta</taxon>
        <taxon>Magnoliopsida</taxon>
        <taxon>eudicotyledons</taxon>
        <taxon>Gunneridae</taxon>
        <taxon>Pentapetalae</taxon>
        <taxon>rosids</taxon>
        <taxon>fabids</taxon>
        <taxon>Fabales</taxon>
        <taxon>Fabaceae</taxon>
        <taxon>Papilionoideae</taxon>
        <taxon>50 kb inversion clade</taxon>
        <taxon>NPAAA clade</taxon>
        <taxon>indigoferoid/millettioid clade</taxon>
        <taxon>Phaseoleae</taxon>
        <taxon>Vigna</taxon>
    </lineage>
</organism>
<evidence type="ECO:0000256" key="5">
    <source>
        <dbReference type="ARBA" id="ARBA00023015"/>
    </source>
</evidence>
<feature type="compositionally biased region" description="Low complexity" evidence="7">
    <location>
        <begin position="26"/>
        <end position="40"/>
    </location>
</feature>
<dbReference type="GO" id="GO:0005634">
    <property type="term" value="C:nucleus"/>
    <property type="evidence" value="ECO:0007669"/>
    <property type="project" value="TreeGrafter"/>
</dbReference>
<dbReference type="Gene3D" id="3.30.160.60">
    <property type="entry name" value="Classic Zinc Finger"/>
    <property type="match status" value="1"/>
</dbReference>
<dbReference type="PROSITE" id="PS50096">
    <property type="entry name" value="IQ"/>
    <property type="match status" value="1"/>
</dbReference>
<dbReference type="InterPro" id="IPR031140">
    <property type="entry name" value="IDD1-16"/>
</dbReference>
<reference evidence="10 11" key="1">
    <citation type="submission" date="2019-04" db="EMBL/GenBank/DDBJ databases">
        <title>An improved genome assembly and genetic linkage map for asparagus bean, Vigna unguiculata ssp. sesquipedialis.</title>
        <authorList>
            <person name="Xia Q."/>
            <person name="Zhang R."/>
            <person name="Dong Y."/>
        </authorList>
    </citation>
    <scope>NUCLEOTIDE SEQUENCE [LARGE SCALE GENOMIC DNA]</scope>
    <source>
        <tissue evidence="10">Leaf</tissue>
    </source>
</reference>
<evidence type="ECO:0000256" key="6">
    <source>
        <dbReference type="ARBA" id="ARBA00023163"/>
    </source>
</evidence>
<evidence type="ECO:0000256" key="1">
    <source>
        <dbReference type="ARBA" id="ARBA00022723"/>
    </source>
</evidence>
<gene>
    <name evidence="10" type="ORF">DEO72_LG10g541</name>
</gene>
<evidence type="ECO:0000256" key="3">
    <source>
        <dbReference type="ARBA" id="ARBA00022771"/>
    </source>
</evidence>
<keyword evidence="2" id="KW-0677">Repeat</keyword>
<dbReference type="Pfam" id="PF22992">
    <property type="entry name" value="C2CH-4th_BIRD-IDD"/>
    <property type="match status" value="1"/>
</dbReference>
<keyword evidence="1" id="KW-0479">Metal-binding</keyword>
<dbReference type="InterPro" id="IPR055187">
    <property type="entry name" value="C2CH-3rd_BIRD-IDD"/>
</dbReference>
<proteinExistence type="predicted"/>
<evidence type="ECO:0000259" key="9">
    <source>
        <dbReference type="Pfam" id="PF22995"/>
    </source>
</evidence>
<dbReference type="GO" id="GO:0008270">
    <property type="term" value="F:zinc ion binding"/>
    <property type="evidence" value="ECO:0007669"/>
    <property type="project" value="UniProtKB-KW"/>
</dbReference>
<evidence type="ECO:0000256" key="2">
    <source>
        <dbReference type="ARBA" id="ARBA00022737"/>
    </source>
</evidence>
<evidence type="ECO:0000256" key="4">
    <source>
        <dbReference type="ARBA" id="ARBA00022833"/>
    </source>
</evidence>
<feature type="domain" description="BIRD-IDD transcription factor fourth C2HC zinc finger" evidence="8">
    <location>
        <begin position="165"/>
        <end position="200"/>
    </location>
</feature>
<feature type="domain" description="BIRD-IDD transcription factor third C2HC zinc finger" evidence="9">
    <location>
        <begin position="138"/>
        <end position="162"/>
    </location>
</feature>
<accession>A0A4D6N8T7</accession>
<dbReference type="InterPro" id="IPR055185">
    <property type="entry name" value="C2CH-4th_BIRD-IDD"/>
</dbReference>
<evidence type="ECO:0000256" key="7">
    <source>
        <dbReference type="SAM" id="MobiDB-lite"/>
    </source>
</evidence>
<dbReference type="Pfam" id="PF22995">
    <property type="entry name" value="C2CH-3rd_BIRD-IDD"/>
    <property type="match status" value="1"/>
</dbReference>
<keyword evidence="3" id="KW-0863">Zinc-finger</keyword>
<evidence type="ECO:0008006" key="12">
    <source>
        <dbReference type="Google" id="ProtNLM"/>
    </source>
</evidence>
<dbReference type="GO" id="GO:0003700">
    <property type="term" value="F:DNA-binding transcription factor activity"/>
    <property type="evidence" value="ECO:0007669"/>
    <property type="project" value="TreeGrafter"/>
</dbReference>
<keyword evidence="4" id="KW-0862">Zinc</keyword>
<keyword evidence="11" id="KW-1185">Reference proteome</keyword>
<evidence type="ECO:0000259" key="8">
    <source>
        <dbReference type="Pfam" id="PF22992"/>
    </source>
</evidence>
<feature type="compositionally biased region" description="Polar residues" evidence="7">
    <location>
        <begin position="9"/>
        <end position="21"/>
    </location>
</feature>
<dbReference type="PANTHER" id="PTHR10593">
    <property type="entry name" value="SERINE/THREONINE-PROTEIN KINASE RIO"/>
    <property type="match status" value="1"/>
</dbReference>
<sequence>MMSGEAITTVPSNLRDSSVQVQVHHPNSNPNLNPNPNSSSAKRKRSLPGTPGKLSSKSFSLMSISIFVLSECRSDCSVAKVADGDEPVHMRSVQQGFPERPEPAAASARAQSAVEAAAKIEGRGGEEEGVRVKHGEKKWKCEKCSKKYAVQSDWKAHNKICGTRQYKCDCGTIFSRKDSFVTHRAFCDAMVEQSGRLPAILSNLGNDILMNAQGPRLMPQGLQLHGFHSEFGGPGSESYMGNFGDAAEHVEHKLRLPIWLDQTNLQLNHPLGLVPGNSSVFSPGTTLPETNNMFGTASSQAQWTNYRYPEASFTSASVSVPHHGLKLEQEENKGELSHSVSSLYPCHMESTRMSGNGNGNDNLPFDSSSFGLLDPNMTSSNNVVEIQKIFKQGNESENFNLMVNSQASSNMGSGFSLSCRKSLEHMVMPRIEEWESGEAEIMEKQVDSSSKTETKDFMGVGDGSVMKVQRQFRGHY</sequence>
<dbReference type="Proteomes" id="UP000501690">
    <property type="component" value="Linkage Group LG10"/>
</dbReference>
<dbReference type="PANTHER" id="PTHR10593:SF236">
    <property type="entry name" value="PROTEIN INDETERMINATE-DOMAIN 11"/>
    <property type="match status" value="1"/>
</dbReference>
<protein>
    <recommendedName>
        <fullName evidence="12">C2H2-type domain-containing protein</fullName>
    </recommendedName>
</protein>
<feature type="region of interest" description="Disordered" evidence="7">
    <location>
        <begin position="1"/>
        <end position="54"/>
    </location>
</feature>
<name>A0A4D6N8T7_VIGUN</name>